<dbReference type="Proteomes" id="UP000821837">
    <property type="component" value="Unassembled WGS sequence"/>
</dbReference>
<evidence type="ECO:0000259" key="2">
    <source>
        <dbReference type="Pfam" id="PF23055"/>
    </source>
</evidence>
<organism evidence="3 4">
    <name type="scientific">Rhipicephalus sanguineus</name>
    <name type="common">Brown dog tick</name>
    <name type="synonym">Ixodes sanguineus</name>
    <dbReference type="NCBI Taxonomy" id="34632"/>
    <lineage>
        <taxon>Eukaryota</taxon>
        <taxon>Metazoa</taxon>
        <taxon>Ecdysozoa</taxon>
        <taxon>Arthropoda</taxon>
        <taxon>Chelicerata</taxon>
        <taxon>Arachnida</taxon>
        <taxon>Acari</taxon>
        <taxon>Parasitiformes</taxon>
        <taxon>Ixodida</taxon>
        <taxon>Ixodoidea</taxon>
        <taxon>Ixodidae</taxon>
        <taxon>Rhipicephalinae</taxon>
        <taxon>Rhipicephalus</taxon>
        <taxon>Rhipicephalus</taxon>
    </lineage>
</organism>
<keyword evidence="4" id="KW-1185">Reference proteome</keyword>
<evidence type="ECO:0000313" key="4">
    <source>
        <dbReference type="Proteomes" id="UP000821837"/>
    </source>
</evidence>
<feature type="compositionally biased region" description="Polar residues" evidence="1">
    <location>
        <begin position="36"/>
        <end position="53"/>
    </location>
</feature>
<reference evidence="3" key="2">
    <citation type="submission" date="2021-09" db="EMBL/GenBank/DDBJ databases">
        <authorList>
            <person name="Jia N."/>
            <person name="Wang J."/>
            <person name="Shi W."/>
            <person name="Du L."/>
            <person name="Sun Y."/>
            <person name="Zhan W."/>
            <person name="Jiang J."/>
            <person name="Wang Q."/>
            <person name="Zhang B."/>
            <person name="Ji P."/>
            <person name="Sakyi L.B."/>
            <person name="Cui X."/>
            <person name="Yuan T."/>
            <person name="Jiang B."/>
            <person name="Yang W."/>
            <person name="Lam T.T.-Y."/>
            <person name="Chang Q."/>
            <person name="Ding S."/>
            <person name="Wang X."/>
            <person name="Zhu J."/>
            <person name="Ruan X."/>
            <person name="Zhao L."/>
            <person name="Wei J."/>
            <person name="Que T."/>
            <person name="Du C."/>
            <person name="Cheng J."/>
            <person name="Dai P."/>
            <person name="Han X."/>
            <person name="Huang E."/>
            <person name="Gao Y."/>
            <person name="Liu J."/>
            <person name="Shao H."/>
            <person name="Ye R."/>
            <person name="Li L."/>
            <person name="Wei W."/>
            <person name="Wang X."/>
            <person name="Wang C."/>
            <person name="Huo Q."/>
            <person name="Li W."/>
            <person name="Guo W."/>
            <person name="Chen H."/>
            <person name="Chen S."/>
            <person name="Zhou L."/>
            <person name="Zhou L."/>
            <person name="Ni X."/>
            <person name="Tian J."/>
            <person name="Zhou Y."/>
            <person name="Sheng Y."/>
            <person name="Liu T."/>
            <person name="Pan Y."/>
            <person name="Xia L."/>
            <person name="Li J."/>
            <person name="Zhao F."/>
            <person name="Cao W."/>
        </authorList>
    </citation>
    <scope>NUCLEOTIDE SEQUENCE</scope>
    <source>
        <strain evidence="3">Rsan-2018</strain>
        <tissue evidence="3">Larvae</tissue>
    </source>
</reference>
<evidence type="ECO:0000256" key="1">
    <source>
        <dbReference type="SAM" id="MobiDB-lite"/>
    </source>
</evidence>
<dbReference type="PANTHER" id="PTHR33327:SF3">
    <property type="entry name" value="RNA-DIRECTED DNA POLYMERASE"/>
    <property type="match status" value="1"/>
</dbReference>
<dbReference type="VEuPathDB" id="VectorBase:RSAN_038543"/>
<feature type="region of interest" description="Disordered" evidence="1">
    <location>
        <begin position="28"/>
        <end position="66"/>
    </location>
</feature>
<dbReference type="Pfam" id="PF23055">
    <property type="entry name" value="DUF7041"/>
    <property type="match status" value="1"/>
</dbReference>
<dbReference type="PANTHER" id="PTHR33327">
    <property type="entry name" value="ENDONUCLEASE"/>
    <property type="match status" value="1"/>
</dbReference>
<comment type="caution">
    <text evidence="3">The sequence shown here is derived from an EMBL/GenBank/DDBJ whole genome shotgun (WGS) entry which is preliminary data.</text>
</comment>
<evidence type="ECO:0000313" key="3">
    <source>
        <dbReference type="EMBL" id="KAH7984946.1"/>
    </source>
</evidence>
<dbReference type="EMBL" id="JABSTV010001166">
    <property type="protein sequence ID" value="KAH7984946.1"/>
    <property type="molecule type" value="Genomic_DNA"/>
</dbReference>
<sequence length="206" mass="22676">MTSAACNQEDCGLKICVTFFGGRRNLAPTVNGDPIRNTQPQSSRVDPTGSSTLPARPETQEDARPSGVAVAAFQHVSLPPFWPNSPSTWFLQVEAHFRLRQITSQENKYLHLVSSLPSDVAEALADVIASPHPSHPFDTLKAAIISRKSASEHSKLQQLLTATELGDCHPSQLLRRMLQLLGGPSTPHEEKLLRELFLQRLPQNMV</sequence>
<reference evidence="3" key="1">
    <citation type="journal article" date="2020" name="Cell">
        <title>Large-Scale Comparative Analyses of Tick Genomes Elucidate Their Genetic Diversity and Vector Capacities.</title>
        <authorList>
            <consortium name="Tick Genome and Microbiome Consortium (TIGMIC)"/>
            <person name="Jia N."/>
            <person name="Wang J."/>
            <person name="Shi W."/>
            <person name="Du L."/>
            <person name="Sun Y."/>
            <person name="Zhan W."/>
            <person name="Jiang J.F."/>
            <person name="Wang Q."/>
            <person name="Zhang B."/>
            <person name="Ji P."/>
            <person name="Bell-Sakyi L."/>
            <person name="Cui X.M."/>
            <person name="Yuan T.T."/>
            <person name="Jiang B.G."/>
            <person name="Yang W.F."/>
            <person name="Lam T.T."/>
            <person name="Chang Q.C."/>
            <person name="Ding S.J."/>
            <person name="Wang X.J."/>
            <person name="Zhu J.G."/>
            <person name="Ruan X.D."/>
            <person name="Zhao L."/>
            <person name="Wei J.T."/>
            <person name="Ye R.Z."/>
            <person name="Que T.C."/>
            <person name="Du C.H."/>
            <person name="Zhou Y.H."/>
            <person name="Cheng J.X."/>
            <person name="Dai P.F."/>
            <person name="Guo W.B."/>
            <person name="Han X.H."/>
            <person name="Huang E.J."/>
            <person name="Li L.F."/>
            <person name="Wei W."/>
            <person name="Gao Y.C."/>
            <person name="Liu J.Z."/>
            <person name="Shao H.Z."/>
            <person name="Wang X."/>
            <person name="Wang C.C."/>
            <person name="Yang T.C."/>
            <person name="Huo Q.B."/>
            <person name="Li W."/>
            <person name="Chen H.Y."/>
            <person name="Chen S.E."/>
            <person name="Zhou L.G."/>
            <person name="Ni X.B."/>
            <person name="Tian J.H."/>
            <person name="Sheng Y."/>
            <person name="Liu T."/>
            <person name="Pan Y.S."/>
            <person name="Xia L.Y."/>
            <person name="Li J."/>
            <person name="Zhao F."/>
            <person name="Cao W.C."/>
        </authorList>
    </citation>
    <scope>NUCLEOTIDE SEQUENCE</scope>
    <source>
        <strain evidence="3">Rsan-2018</strain>
    </source>
</reference>
<dbReference type="AlphaFoldDB" id="A0A9D4YR93"/>
<gene>
    <name evidence="3" type="ORF">HPB52_024424</name>
</gene>
<protein>
    <recommendedName>
        <fullName evidence="2">DUF7041 domain-containing protein</fullName>
    </recommendedName>
</protein>
<dbReference type="InterPro" id="IPR055469">
    <property type="entry name" value="DUF7041"/>
</dbReference>
<proteinExistence type="predicted"/>
<feature type="domain" description="DUF7041" evidence="2">
    <location>
        <begin position="78"/>
        <end position="161"/>
    </location>
</feature>
<accession>A0A9D4YR93</accession>
<name>A0A9D4YR93_RHISA</name>